<evidence type="ECO:0000256" key="6">
    <source>
        <dbReference type="ARBA" id="ARBA00023242"/>
    </source>
</evidence>
<keyword evidence="5" id="KW-0804">Transcription</keyword>
<evidence type="ECO:0000256" key="3">
    <source>
        <dbReference type="ARBA" id="ARBA00022833"/>
    </source>
</evidence>
<feature type="region of interest" description="Disordered" evidence="8">
    <location>
        <begin position="267"/>
        <end position="287"/>
    </location>
</feature>
<dbReference type="InterPro" id="IPR036236">
    <property type="entry name" value="Znf_C2H2_sf"/>
</dbReference>
<dbReference type="GO" id="GO:0003677">
    <property type="term" value="F:DNA binding"/>
    <property type="evidence" value="ECO:0007669"/>
    <property type="project" value="InterPro"/>
</dbReference>
<dbReference type="GO" id="GO:0008270">
    <property type="term" value="F:zinc ion binding"/>
    <property type="evidence" value="ECO:0007669"/>
    <property type="project" value="UniProtKB-KW"/>
</dbReference>
<dbReference type="SMART" id="SM00355">
    <property type="entry name" value="ZnF_C2H2"/>
    <property type="match status" value="2"/>
</dbReference>
<evidence type="ECO:0000313" key="10">
    <source>
        <dbReference type="EMBL" id="KAH7233879.1"/>
    </source>
</evidence>
<feature type="domain" description="C2H2-type" evidence="9">
    <location>
        <begin position="52"/>
        <end position="79"/>
    </location>
</feature>
<name>A0A9P9JYW5_FUSRE</name>
<comment type="caution">
    <text evidence="10">The sequence shown here is derived from an EMBL/GenBank/DDBJ whole genome shotgun (WGS) entry which is preliminary data.</text>
</comment>
<evidence type="ECO:0000256" key="2">
    <source>
        <dbReference type="ARBA" id="ARBA00022771"/>
    </source>
</evidence>
<evidence type="ECO:0000256" key="1">
    <source>
        <dbReference type="ARBA" id="ARBA00022723"/>
    </source>
</evidence>
<dbReference type="InterPro" id="IPR013087">
    <property type="entry name" value="Znf_C2H2_type"/>
</dbReference>
<dbReference type="Proteomes" id="UP000720189">
    <property type="component" value="Unassembled WGS sequence"/>
</dbReference>
<dbReference type="GeneID" id="70226770"/>
<evidence type="ECO:0000313" key="11">
    <source>
        <dbReference type="Proteomes" id="UP000720189"/>
    </source>
</evidence>
<dbReference type="AlphaFoldDB" id="A0A9P9JYW5"/>
<dbReference type="Pfam" id="PF00096">
    <property type="entry name" value="zf-C2H2"/>
    <property type="match status" value="1"/>
</dbReference>
<evidence type="ECO:0000256" key="7">
    <source>
        <dbReference type="PROSITE-ProRule" id="PRU00042"/>
    </source>
</evidence>
<dbReference type="PROSITE" id="PS50157">
    <property type="entry name" value="ZINC_FINGER_C2H2_2"/>
    <property type="match status" value="2"/>
</dbReference>
<evidence type="ECO:0000256" key="8">
    <source>
        <dbReference type="SAM" id="MobiDB-lite"/>
    </source>
</evidence>
<feature type="domain" description="C2H2-type" evidence="9">
    <location>
        <begin position="80"/>
        <end position="107"/>
    </location>
</feature>
<dbReference type="SUPFAM" id="SSF57667">
    <property type="entry name" value="beta-beta-alpha zinc fingers"/>
    <property type="match status" value="1"/>
</dbReference>
<reference evidence="10" key="1">
    <citation type="journal article" date="2021" name="Nat. Commun.">
        <title>Genetic determinants of endophytism in the Arabidopsis root mycobiome.</title>
        <authorList>
            <person name="Mesny F."/>
            <person name="Miyauchi S."/>
            <person name="Thiergart T."/>
            <person name="Pickel B."/>
            <person name="Atanasova L."/>
            <person name="Karlsson M."/>
            <person name="Huettel B."/>
            <person name="Barry K.W."/>
            <person name="Haridas S."/>
            <person name="Chen C."/>
            <person name="Bauer D."/>
            <person name="Andreopoulos W."/>
            <person name="Pangilinan J."/>
            <person name="LaButti K."/>
            <person name="Riley R."/>
            <person name="Lipzen A."/>
            <person name="Clum A."/>
            <person name="Drula E."/>
            <person name="Henrissat B."/>
            <person name="Kohler A."/>
            <person name="Grigoriev I.V."/>
            <person name="Martin F.M."/>
            <person name="Hacquard S."/>
        </authorList>
    </citation>
    <scope>NUCLEOTIDE SEQUENCE</scope>
    <source>
        <strain evidence="10">MPI-CAGE-AT-0023</strain>
    </source>
</reference>
<keyword evidence="1" id="KW-0479">Metal-binding</keyword>
<protein>
    <recommendedName>
        <fullName evidence="9">C2H2-type domain-containing protein</fullName>
    </recommendedName>
</protein>
<evidence type="ECO:0000256" key="5">
    <source>
        <dbReference type="ARBA" id="ARBA00023163"/>
    </source>
</evidence>
<dbReference type="EMBL" id="JAGMUX010000018">
    <property type="protein sequence ID" value="KAH7233879.1"/>
    <property type="molecule type" value="Genomic_DNA"/>
</dbReference>
<sequence>MQVLVFTILARPPPPPHLYHNAAPSLSSFSSTYYPPTVPTESVIMSQANGSFQCDNCPRRYKRIDYLIRHKRSHTQSKPYKCWTCFKSFARVDILKRHMASHASTKILCTGPPSSKTQKCTYSEDGDIGQGEVRSMVTNQPPELIVDSSHQDLLIRPHQSSLEHGAANATFTNPMQLHLVLGPDVMNPTGNLDHNFKSPKTQEQITTDQNVSCVGFSASGGSVENMDMTMSYQENFCAEIGFTDADLEMLDAFISTLPSDLYSLDTSEVERDQEPKHSLVPLPAGETDTDVEPRHGNLLHIHHPRNVKPETRGKRRRASTDLKSASRNRILTALVQWGPKEITRIIEVLPPVDPLDGLLHSYLNAPVAHARTFIHVATFNPNETRPDLLLAMLASSCALSTDVTLNKLGRVFQECVLASLPKHFEAGNSTTQDLELAQAFLITLEVGTWSGHMRTTEAAESFFQPLLTMIRRTGMLNSSGYTQTSKRVKSDESLQEKWLGWIHLESWKRLVCRIYKHDTNSSIALQVNQLISYAEFCLPLPASSDMWSAATAEEWNSLFLARQQNGSSQQVTLTDYIEDVDGTNVSDATTDLSIVREVFLSFAWGLSWEYIQLVRFQTQRPSKWNLSIMNSRYNELNEILNRCYKRADPDAFVQLASELKINCICMHLHLSFHDIQAFFKASESLHARKIYFQLVQWAKSEHARKSVCYAARLLHIARLSPKGTIRGPCTIMVYQAALTLIAYGVVCIPLEDDHNQKIVQIYKCEDISVQQFIQSGCGVPAIEGNIRLGDKSFNSTAVCLTDLNRVIEEVSEIFKTNYRQTKYPPIIHEVMGLLAKVKISLVNLR</sequence>
<accession>A0A9P9JYW5</accession>
<dbReference type="PANTHER" id="PTHR47660">
    <property type="entry name" value="TRANSCRIPTION FACTOR WITH C2H2 AND ZN(2)-CYS(6) DNA BINDING DOMAIN (EUROFUNG)-RELATED-RELATED"/>
    <property type="match status" value="1"/>
</dbReference>
<proteinExistence type="predicted"/>
<feature type="compositionally biased region" description="Basic and acidic residues" evidence="8">
    <location>
        <begin position="268"/>
        <end position="277"/>
    </location>
</feature>
<dbReference type="PROSITE" id="PS00028">
    <property type="entry name" value="ZINC_FINGER_C2H2_1"/>
    <property type="match status" value="2"/>
</dbReference>
<dbReference type="FunFam" id="3.30.160.60:FF:002343">
    <property type="entry name" value="Zinc finger protein 33A"/>
    <property type="match status" value="1"/>
</dbReference>
<keyword evidence="6" id="KW-0539">Nucleus</keyword>
<organism evidence="10 11">
    <name type="scientific">Fusarium redolens</name>
    <dbReference type="NCBI Taxonomy" id="48865"/>
    <lineage>
        <taxon>Eukaryota</taxon>
        <taxon>Fungi</taxon>
        <taxon>Dikarya</taxon>
        <taxon>Ascomycota</taxon>
        <taxon>Pezizomycotina</taxon>
        <taxon>Sordariomycetes</taxon>
        <taxon>Hypocreomycetidae</taxon>
        <taxon>Hypocreales</taxon>
        <taxon>Nectriaceae</taxon>
        <taxon>Fusarium</taxon>
        <taxon>Fusarium redolens species complex</taxon>
    </lineage>
</organism>
<evidence type="ECO:0000256" key="4">
    <source>
        <dbReference type="ARBA" id="ARBA00023015"/>
    </source>
</evidence>
<dbReference type="CDD" id="cd12148">
    <property type="entry name" value="fungal_TF_MHR"/>
    <property type="match status" value="1"/>
</dbReference>
<gene>
    <name evidence="10" type="ORF">BKA55DRAFT_624215</name>
</gene>
<dbReference type="RefSeq" id="XP_046044224.1">
    <property type="nucleotide sequence ID" value="XM_046196816.1"/>
</dbReference>
<dbReference type="OrthoDB" id="40579at2759"/>
<dbReference type="PANTHER" id="PTHR47660:SF2">
    <property type="entry name" value="TRANSCRIPTION FACTOR WITH C2H2 AND ZN(2)-CYS(6) DNA BINDING DOMAIN (EUROFUNG)"/>
    <property type="match status" value="1"/>
</dbReference>
<evidence type="ECO:0000259" key="9">
    <source>
        <dbReference type="PROSITE" id="PS50157"/>
    </source>
</evidence>
<dbReference type="Pfam" id="PF04082">
    <property type="entry name" value="Fungal_trans"/>
    <property type="match status" value="1"/>
</dbReference>
<dbReference type="InterPro" id="IPR007219">
    <property type="entry name" value="XnlR_reg_dom"/>
</dbReference>
<keyword evidence="3" id="KW-0862">Zinc</keyword>
<keyword evidence="4" id="KW-0805">Transcription regulation</keyword>
<dbReference type="GO" id="GO:0006351">
    <property type="term" value="P:DNA-templated transcription"/>
    <property type="evidence" value="ECO:0007669"/>
    <property type="project" value="InterPro"/>
</dbReference>
<dbReference type="Gene3D" id="3.30.160.60">
    <property type="entry name" value="Classic Zinc Finger"/>
    <property type="match status" value="2"/>
</dbReference>
<keyword evidence="2 7" id="KW-0863">Zinc-finger</keyword>
<keyword evidence="11" id="KW-1185">Reference proteome</keyword>